<accession>A0A6J6C114</accession>
<dbReference type="PANTHER" id="PTHR43428">
    <property type="entry name" value="ARSENATE REDUCTASE"/>
    <property type="match status" value="1"/>
</dbReference>
<name>A0A6J6C114_9ZZZZ</name>
<dbReference type="InterPro" id="IPR023485">
    <property type="entry name" value="Ptyr_pPase"/>
</dbReference>
<reference evidence="3" key="1">
    <citation type="submission" date="2020-05" db="EMBL/GenBank/DDBJ databases">
        <authorList>
            <person name="Chiriac C."/>
            <person name="Salcher M."/>
            <person name="Ghai R."/>
            <person name="Kavagutti S V."/>
        </authorList>
    </citation>
    <scope>NUCLEOTIDE SEQUENCE</scope>
</reference>
<evidence type="ECO:0000313" key="3">
    <source>
        <dbReference type="EMBL" id="CAB4544876.1"/>
    </source>
</evidence>
<sequence length="141" mass="15322">MSNTSVPTILVACRKNAGRSQAAASILRSLAGDRVVVLSGGSEPADAVHPEVREVLAERGLGVEETPKAFDEAMVKSADVVITMGCGEECPYFPGKRYLDWEVQDPHEQPLEQVRVIVDDIEQRVRGLLVEMNIPPVDARA</sequence>
<feature type="domain" description="Rhodanese" evidence="2">
    <location>
        <begin position="8"/>
        <end position="53"/>
    </location>
</feature>
<proteinExistence type="predicted"/>
<protein>
    <submittedName>
        <fullName evidence="3">Unannotated protein</fullName>
    </submittedName>
</protein>
<dbReference type="InterPro" id="IPR001763">
    <property type="entry name" value="Rhodanese-like_dom"/>
</dbReference>
<dbReference type="Gene3D" id="3.40.50.2300">
    <property type="match status" value="1"/>
</dbReference>
<organism evidence="3">
    <name type="scientific">freshwater metagenome</name>
    <dbReference type="NCBI Taxonomy" id="449393"/>
    <lineage>
        <taxon>unclassified sequences</taxon>
        <taxon>metagenomes</taxon>
        <taxon>ecological metagenomes</taxon>
    </lineage>
</organism>
<dbReference type="AlphaFoldDB" id="A0A6J6C114"/>
<dbReference type="PANTHER" id="PTHR43428:SF1">
    <property type="entry name" value="ARSENATE REDUCTASE"/>
    <property type="match status" value="1"/>
</dbReference>
<dbReference type="GO" id="GO:0046685">
    <property type="term" value="P:response to arsenic-containing substance"/>
    <property type="evidence" value="ECO:0007669"/>
    <property type="project" value="UniProtKB-KW"/>
</dbReference>
<gene>
    <name evidence="3" type="ORF">UFOPK1446_00637</name>
</gene>
<dbReference type="EMBL" id="CAEZSO010000113">
    <property type="protein sequence ID" value="CAB4544876.1"/>
    <property type="molecule type" value="Genomic_DNA"/>
</dbReference>
<dbReference type="Pfam" id="PF01451">
    <property type="entry name" value="LMWPc"/>
    <property type="match status" value="1"/>
</dbReference>
<dbReference type="SUPFAM" id="SSF52788">
    <property type="entry name" value="Phosphotyrosine protein phosphatases I"/>
    <property type="match status" value="1"/>
</dbReference>
<keyword evidence="1" id="KW-0059">Arsenical resistance</keyword>
<evidence type="ECO:0000259" key="2">
    <source>
        <dbReference type="PROSITE" id="PS50206"/>
    </source>
</evidence>
<dbReference type="PROSITE" id="PS50206">
    <property type="entry name" value="RHODANESE_3"/>
    <property type="match status" value="1"/>
</dbReference>
<dbReference type="SMART" id="SM00226">
    <property type="entry name" value="LMWPc"/>
    <property type="match status" value="1"/>
</dbReference>
<evidence type="ECO:0000256" key="1">
    <source>
        <dbReference type="ARBA" id="ARBA00022849"/>
    </source>
</evidence>
<dbReference type="InterPro" id="IPR036196">
    <property type="entry name" value="Ptyr_pPase_sf"/>
</dbReference>